<dbReference type="Proteomes" id="UP000887116">
    <property type="component" value="Unassembled WGS sequence"/>
</dbReference>
<dbReference type="AlphaFoldDB" id="A0A8X6IKQ1"/>
<organism evidence="1 2">
    <name type="scientific">Trichonephila clavata</name>
    <name type="common">Joro spider</name>
    <name type="synonym">Nephila clavata</name>
    <dbReference type="NCBI Taxonomy" id="2740835"/>
    <lineage>
        <taxon>Eukaryota</taxon>
        <taxon>Metazoa</taxon>
        <taxon>Ecdysozoa</taxon>
        <taxon>Arthropoda</taxon>
        <taxon>Chelicerata</taxon>
        <taxon>Arachnida</taxon>
        <taxon>Araneae</taxon>
        <taxon>Araneomorphae</taxon>
        <taxon>Entelegynae</taxon>
        <taxon>Araneoidea</taxon>
        <taxon>Nephilidae</taxon>
        <taxon>Trichonephila</taxon>
    </lineage>
</organism>
<comment type="caution">
    <text evidence="1">The sequence shown here is derived from an EMBL/GenBank/DDBJ whole genome shotgun (WGS) entry which is preliminary data.</text>
</comment>
<proteinExistence type="predicted"/>
<name>A0A8X6IKQ1_TRICU</name>
<evidence type="ECO:0000313" key="2">
    <source>
        <dbReference type="Proteomes" id="UP000887116"/>
    </source>
</evidence>
<reference evidence="1" key="1">
    <citation type="submission" date="2020-07" db="EMBL/GenBank/DDBJ databases">
        <title>Multicomponent nature underlies the extraordinary mechanical properties of spider dragline silk.</title>
        <authorList>
            <person name="Kono N."/>
            <person name="Nakamura H."/>
            <person name="Mori M."/>
            <person name="Yoshida Y."/>
            <person name="Ohtoshi R."/>
            <person name="Malay A.D."/>
            <person name="Moran D.A.P."/>
            <person name="Tomita M."/>
            <person name="Numata K."/>
            <person name="Arakawa K."/>
        </authorList>
    </citation>
    <scope>NUCLEOTIDE SEQUENCE</scope>
</reference>
<dbReference type="EMBL" id="BMAO01012089">
    <property type="protein sequence ID" value="GFQ78945.1"/>
    <property type="molecule type" value="Genomic_DNA"/>
</dbReference>
<protein>
    <submittedName>
        <fullName evidence="1">Uncharacterized protein</fullName>
    </submittedName>
</protein>
<keyword evidence="2" id="KW-1185">Reference proteome</keyword>
<accession>A0A8X6IKQ1</accession>
<gene>
    <name evidence="1" type="ORF">TNCT_509921</name>
</gene>
<evidence type="ECO:0000313" key="1">
    <source>
        <dbReference type="EMBL" id="GFQ78945.1"/>
    </source>
</evidence>
<sequence>MKFFSKKWIRVFPNENRWVGGVEEIVTRPSLPHLEQRGVDDSGKINTSAVESSYQYPFNRSLLPAVLEVHFNRLLFQLKTKALRFRGRSFSCANVHFQSPLWLSD</sequence>